<dbReference type="PANTHER" id="PTHR43662:SF12">
    <property type="entry name" value="DUF1996 DOMAIN-CONTAINING PROTEIN-RELATED"/>
    <property type="match status" value="1"/>
</dbReference>
<evidence type="ECO:0000313" key="5">
    <source>
        <dbReference type="Proteomes" id="UP001610563"/>
    </source>
</evidence>
<feature type="region of interest" description="Disordered" evidence="1">
    <location>
        <begin position="299"/>
        <end position="380"/>
    </location>
</feature>
<evidence type="ECO:0000256" key="1">
    <source>
        <dbReference type="SAM" id="MobiDB-lite"/>
    </source>
</evidence>
<accession>A0ABR4GP64</accession>
<feature type="signal peptide" evidence="2">
    <location>
        <begin position="1"/>
        <end position="16"/>
    </location>
</feature>
<keyword evidence="5" id="KW-1185">Reference proteome</keyword>
<proteinExistence type="predicted"/>
<name>A0ABR4GP64_9EURO</name>
<dbReference type="PANTHER" id="PTHR43662">
    <property type="match status" value="1"/>
</dbReference>
<dbReference type="InterPro" id="IPR018535">
    <property type="entry name" value="DUF1996"/>
</dbReference>
<gene>
    <name evidence="4" type="ORF">BJX66DRAFT_348765</name>
</gene>
<comment type="caution">
    <text evidence="4">The sequence shown here is derived from an EMBL/GenBank/DDBJ whole genome shotgun (WGS) entry which is preliminary data.</text>
</comment>
<dbReference type="EMBL" id="JBFTWV010000002">
    <property type="protein sequence ID" value="KAL2800854.1"/>
    <property type="molecule type" value="Genomic_DNA"/>
</dbReference>
<protein>
    <recommendedName>
        <fullName evidence="3">DUF1996 domain-containing protein</fullName>
    </recommendedName>
</protein>
<evidence type="ECO:0000259" key="3">
    <source>
        <dbReference type="Pfam" id="PF09362"/>
    </source>
</evidence>
<organism evidence="4 5">
    <name type="scientific">Aspergillus keveii</name>
    <dbReference type="NCBI Taxonomy" id="714993"/>
    <lineage>
        <taxon>Eukaryota</taxon>
        <taxon>Fungi</taxon>
        <taxon>Dikarya</taxon>
        <taxon>Ascomycota</taxon>
        <taxon>Pezizomycotina</taxon>
        <taxon>Eurotiomycetes</taxon>
        <taxon>Eurotiomycetidae</taxon>
        <taxon>Eurotiales</taxon>
        <taxon>Aspergillaceae</taxon>
        <taxon>Aspergillus</taxon>
        <taxon>Aspergillus subgen. Nidulantes</taxon>
    </lineage>
</organism>
<evidence type="ECO:0000313" key="4">
    <source>
        <dbReference type="EMBL" id="KAL2800854.1"/>
    </source>
</evidence>
<feature type="chain" id="PRO_5045086275" description="DUF1996 domain-containing protein" evidence="2">
    <location>
        <begin position="17"/>
        <end position="400"/>
    </location>
</feature>
<feature type="compositionally biased region" description="Low complexity" evidence="1">
    <location>
        <begin position="304"/>
        <end position="356"/>
    </location>
</feature>
<keyword evidence="2" id="KW-0732">Signal</keyword>
<feature type="domain" description="DUF1996" evidence="3">
    <location>
        <begin position="31"/>
        <end position="236"/>
    </location>
</feature>
<feature type="compositionally biased region" description="Polar residues" evidence="1">
    <location>
        <begin position="362"/>
        <end position="375"/>
    </location>
</feature>
<dbReference type="Proteomes" id="UP001610563">
    <property type="component" value="Unassembled WGS sequence"/>
</dbReference>
<sequence length="400" mass="42759">MRSLISILAGAGLASAWTELHHAPFMNKNIDAIVVPGTYTSHMHTFFGSDAITNVLPTSAELQAGCYTGDNPNDLSVYYTTFTEVPIFRFSTYYTNSFATAAIPQDLAMISGNASATSQSAADHPYNDLEWFCEGSEERETDIAKMPTSTCDQHLQVNLRFPQCVNPDDHSEYDFADESETCPEGMVAIPQLRYRVLYDTKSVAPEGWSGVAPFQLSCSDTPGDGYCFHGDFINGWFEDAAENMLINGGGGYDDGQFIAGEHGDSAIEASCTAVDRDPEGGASDYYTSLEMMADGGELVDPVESESAPEPSTTVETTTPVATPAPATTDTVSTPTQTSSPAPSRTSSRRPSGTASTGYGNKETCTSTTKRSIGQKSKTEAATRALKQALDALDALDALED</sequence>
<evidence type="ECO:0000256" key="2">
    <source>
        <dbReference type="SAM" id="SignalP"/>
    </source>
</evidence>
<reference evidence="4 5" key="1">
    <citation type="submission" date="2024-07" db="EMBL/GenBank/DDBJ databases">
        <title>Section-level genome sequencing and comparative genomics of Aspergillus sections Usti and Cavernicolus.</title>
        <authorList>
            <consortium name="Lawrence Berkeley National Laboratory"/>
            <person name="Nybo J.L."/>
            <person name="Vesth T.C."/>
            <person name="Theobald S."/>
            <person name="Frisvad J.C."/>
            <person name="Larsen T.O."/>
            <person name="Kjaerboelling I."/>
            <person name="Rothschild-Mancinelli K."/>
            <person name="Lyhne E.K."/>
            <person name="Kogle M.E."/>
            <person name="Barry K."/>
            <person name="Clum A."/>
            <person name="Na H."/>
            <person name="Ledsgaard L."/>
            <person name="Lin J."/>
            <person name="Lipzen A."/>
            <person name="Kuo A."/>
            <person name="Riley R."/>
            <person name="Mondo S."/>
            <person name="Labutti K."/>
            <person name="Haridas S."/>
            <person name="Pangalinan J."/>
            <person name="Salamov A.A."/>
            <person name="Simmons B.A."/>
            <person name="Magnuson J.K."/>
            <person name="Chen J."/>
            <person name="Drula E."/>
            <person name="Henrissat B."/>
            <person name="Wiebenga A."/>
            <person name="Lubbers R.J."/>
            <person name="Gomes A.C."/>
            <person name="Makela M.R."/>
            <person name="Stajich J."/>
            <person name="Grigoriev I.V."/>
            <person name="Mortensen U.H."/>
            <person name="De Vries R.P."/>
            <person name="Baker S.E."/>
            <person name="Andersen M.R."/>
        </authorList>
    </citation>
    <scope>NUCLEOTIDE SEQUENCE [LARGE SCALE GENOMIC DNA]</scope>
    <source>
        <strain evidence="4 5">CBS 209.92</strain>
    </source>
</reference>
<dbReference type="Pfam" id="PF09362">
    <property type="entry name" value="DUF1996"/>
    <property type="match status" value="1"/>
</dbReference>